<dbReference type="Pfam" id="PF05331">
    <property type="entry name" value="DUF742"/>
    <property type="match status" value="1"/>
</dbReference>
<dbReference type="InterPro" id="IPR007995">
    <property type="entry name" value="DUF742"/>
</dbReference>
<dbReference type="OrthoDB" id="3430520at2"/>
<feature type="compositionally biased region" description="Pro residues" evidence="1">
    <location>
        <begin position="8"/>
        <end position="22"/>
    </location>
</feature>
<dbReference type="AlphaFoldDB" id="A0A6P2BKW3"/>
<protein>
    <submittedName>
        <fullName evidence="2">DUF742 domain-containing protein</fullName>
    </submittedName>
</protein>
<dbReference type="EMBL" id="RPFW01000013">
    <property type="protein sequence ID" value="TVY99082.1"/>
    <property type="molecule type" value="Genomic_DNA"/>
</dbReference>
<proteinExistence type="predicted"/>
<evidence type="ECO:0000256" key="1">
    <source>
        <dbReference type="SAM" id="MobiDB-lite"/>
    </source>
</evidence>
<feature type="region of interest" description="Disordered" evidence="1">
    <location>
        <begin position="1"/>
        <end position="45"/>
    </location>
</feature>
<evidence type="ECO:0000313" key="3">
    <source>
        <dbReference type="Proteomes" id="UP000460272"/>
    </source>
</evidence>
<sequence length="147" mass="15657">MTRGVPPDGSPPGGRPPVPPVPSGRWVRRDDSPVVRPYAVTGGRTEPADGEVLDLIAVVVATDVAAQADDEPLRRTPEHRKILARCQRQATVADIASETALPLGVVRVLLGDLILAGEVTVVRHRPPRAQLPGNDVLQEILNGLRAL</sequence>
<gene>
    <name evidence="2" type="ORF">EAS64_41685</name>
</gene>
<dbReference type="PANTHER" id="PTHR36221:SF1">
    <property type="entry name" value="DUF742 DOMAIN-CONTAINING PROTEIN"/>
    <property type="match status" value="1"/>
</dbReference>
<keyword evidence="3" id="KW-1185">Reference proteome</keyword>
<accession>A0A6P2BKW3</accession>
<comment type="caution">
    <text evidence="2">The sequence shown here is derived from an EMBL/GenBank/DDBJ whole genome shotgun (WGS) entry which is preliminary data.</text>
</comment>
<reference evidence="2 3" key="1">
    <citation type="submission" date="2018-11" db="EMBL/GenBank/DDBJ databases">
        <title>Trebonia kvetii gen.nov., sp.nov., a novel acidophilic actinobacterium, and proposal of the new actinobacterial family Treboniaceae fam. nov.</title>
        <authorList>
            <person name="Rapoport D."/>
            <person name="Sagova-Mareckova M."/>
            <person name="Sedlacek I."/>
            <person name="Provaznik J."/>
            <person name="Kralova S."/>
            <person name="Pavlinic D."/>
            <person name="Benes V."/>
            <person name="Kopecky J."/>
        </authorList>
    </citation>
    <scope>NUCLEOTIDE SEQUENCE [LARGE SCALE GENOMIC DNA]</scope>
    <source>
        <strain evidence="2 3">15Tr583</strain>
    </source>
</reference>
<name>A0A6P2BKW3_9ACTN</name>
<dbReference type="Proteomes" id="UP000460272">
    <property type="component" value="Unassembled WGS sequence"/>
</dbReference>
<organism evidence="2 3">
    <name type="scientific">Trebonia kvetii</name>
    <dbReference type="NCBI Taxonomy" id="2480626"/>
    <lineage>
        <taxon>Bacteria</taxon>
        <taxon>Bacillati</taxon>
        <taxon>Actinomycetota</taxon>
        <taxon>Actinomycetes</taxon>
        <taxon>Streptosporangiales</taxon>
        <taxon>Treboniaceae</taxon>
        <taxon>Trebonia</taxon>
    </lineage>
</organism>
<evidence type="ECO:0000313" key="2">
    <source>
        <dbReference type="EMBL" id="TVY99082.1"/>
    </source>
</evidence>
<dbReference type="PANTHER" id="PTHR36221">
    <property type="entry name" value="DUF742 DOMAIN-CONTAINING PROTEIN"/>
    <property type="match status" value="1"/>
</dbReference>